<evidence type="ECO:0000256" key="1">
    <source>
        <dbReference type="ARBA" id="ARBA00001911"/>
    </source>
</evidence>
<reference evidence="8 9" key="1">
    <citation type="submission" date="2024-09" db="EMBL/GenBank/DDBJ databases">
        <authorList>
            <person name="Sun Q."/>
            <person name="Mori K."/>
        </authorList>
    </citation>
    <scope>NUCLEOTIDE SEQUENCE [LARGE SCALE GENOMIC DNA]</scope>
    <source>
        <strain evidence="8 9">NCAIM B.01794</strain>
    </source>
</reference>
<dbReference type="InterPro" id="IPR030960">
    <property type="entry name" value="DHQS/DOIS_N"/>
</dbReference>
<dbReference type="Pfam" id="PF01761">
    <property type="entry name" value="DHQ_synthase"/>
    <property type="match status" value="1"/>
</dbReference>
<keyword evidence="5 8" id="KW-0456">Lyase</keyword>
<evidence type="ECO:0000259" key="7">
    <source>
        <dbReference type="Pfam" id="PF24621"/>
    </source>
</evidence>
<dbReference type="CDD" id="cd08199">
    <property type="entry name" value="EEVS"/>
    <property type="match status" value="1"/>
</dbReference>
<dbReference type="RefSeq" id="WP_376945934.1">
    <property type="nucleotide sequence ID" value="NZ_CP171449.1"/>
</dbReference>
<comment type="caution">
    <text evidence="8">The sequence shown here is derived from an EMBL/GenBank/DDBJ whole genome shotgun (WGS) entry which is preliminary data.</text>
</comment>
<proteinExistence type="predicted"/>
<dbReference type="PANTHER" id="PTHR43622:SF3">
    <property type="entry name" value="2-EPI-5-EPI-VALIOLONE SYNTHASE"/>
    <property type="match status" value="1"/>
</dbReference>
<keyword evidence="9" id="KW-1185">Reference proteome</keyword>
<dbReference type="InterPro" id="IPR050071">
    <property type="entry name" value="Dehydroquinate_synthase"/>
</dbReference>
<dbReference type="GO" id="GO:0016829">
    <property type="term" value="F:lyase activity"/>
    <property type="evidence" value="ECO:0007669"/>
    <property type="project" value="UniProtKB-KW"/>
</dbReference>
<comment type="cofactor">
    <cofactor evidence="1">
        <name>NAD(+)</name>
        <dbReference type="ChEBI" id="CHEBI:57540"/>
    </cofactor>
</comment>
<dbReference type="EMBL" id="JBHLSS010000070">
    <property type="protein sequence ID" value="MFC0710165.1"/>
    <property type="molecule type" value="Genomic_DNA"/>
</dbReference>
<dbReference type="InterPro" id="IPR035872">
    <property type="entry name" value="EEVS-like"/>
</dbReference>
<evidence type="ECO:0000256" key="3">
    <source>
        <dbReference type="ARBA" id="ARBA00022741"/>
    </source>
</evidence>
<organism evidence="8 9">
    <name type="scientific">Azorhizophilus paspali</name>
    <name type="common">Azotobacter paspali</name>
    <dbReference type="NCBI Taxonomy" id="69963"/>
    <lineage>
        <taxon>Bacteria</taxon>
        <taxon>Pseudomonadati</taxon>
        <taxon>Pseudomonadota</taxon>
        <taxon>Gammaproteobacteria</taxon>
        <taxon>Pseudomonadales</taxon>
        <taxon>Pseudomonadaceae</taxon>
        <taxon>Azorhizophilus</taxon>
    </lineage>
</organism>
<dbReference type="Gene3D" id="1.20.1090.10">
    <property type="entry name" value="Dehydroquinate synthase-like - alpha domain"/>
    <property type="match status" value="1"/>
</dbReference>
<dbReference type="EC" id="4.2.3.-" evidence="8"/>
<keyword evidence="4" id="KW-0520">NAD</keyword>
<dbReference type="InterPro" id="IPR056179">
    <property type="entry name" value="DHQS_C"/>
</dbReference>
<evidence type="ECO:0000256" key="2">
    <source>
        <dbReference type="ARBA" id="ARBA00022723"/>
    </source>
</evidence>
<keyword evidence="2" id="KW-0479">Metal-binding</keyword>
<dbReference type="Gene3D" id="3.40.50.1970">
    <property type="match status" value="1"/>
</dbReference>
<evidence type="ECO:0000313" key="9">
    <source>
        <dbReference type="Proteomes" id="UP001589891"/>
    </source>
</evidence>
<dbReference type="SUPFAM" id="SSF56796">
    <property type="entry name" value="Dehydroquinate synthase-like"/>
    <property type="match status" value="1"/>
</dbReference>
<evidence type="ECO:0000256" key="5">
    <source>
        <dbReference type="ARBA" id="ARBA00023239"/>
    </source>
</evidence>
<keyword evidence="3" id="KW-0547">Nucleotide-binding</keyword>
<dbReference type="Proteomes" id="UP001589891">
    <property type="component" value="Unassembled WGS sequence"/>
</dbReference>
<evidence type="ECO:0000256" key="4">
    <source>
        <dbReference type="ARBA" id="ARBA00023027"/>
    </source>
</evidence>
<dbReference type="Pfam" id="PF24621">
    <property type="entry name" value="DHQS_C"/>
    <property type="match status" value="1"/>
</dbReference>
<feature type="domain" description="3-dehydroquinate synthase N-terminal" evidence="6">
    <location>
        <begin position="77"/>
        <end position="189"/>
    </location>
</feature>
<evidence type="ECO:0000259" key="6">
    <source>
        <dbReference type="Pfam" id="PF01761"/>
    </source>
</evidence>
<sequence length="392" mass="43385">MLEAAQSISLSANQIVSYDVVLCDNIMDVVSKCVEFDAEDDTNTVRGVFVDAGLPEHFKRHFLEKLSSIGVHYVATEVPGDEENKVLPEVLKVVEQMNALGVKRRSAPCIVIGGGVALDVVGFAASLYRCRVPYIRVPTTLLSMVDVGVAAKTAANYLGYKNRIGTFHPAALTLVFPEYLSTLPRRQISNGAGEIFKLAVIKDKDLFDTLDHYGPTFISARELYSDETKDIILRSLNGMAVELENNLWEYNLQRVVDYGHSFSPLVEMTYINELLHGEAVTLDCLFSAILSFNRDHLSGKELERLFNVAKKLGLPTFHRGFADVSLLEKALKDTKIHRNGSQNLPLMDGIGSALFVNDISSNEIQRASELMAQLSTLTEILSIPAGVQRVRY</sequence>
<dbReference type="PANTHER" id="PTHR43622">
    <property type="entry name" value="3-DEHYDROQUINATE SYNTHASE"/>
    <property type="match status" value="1"/>
</dbReference>
<protein>
    <submittedName>
        <fullName evidence="8">Sedoheptulose 7-phosphate cyclase</fullName>
        <ecNumber evidence="8">4.2.3.-</ecNumber>
    </submittedName>
</protein>
<accession>A0ABV6SKV8</accession>
<evidence type="ECO:0000313" key="8">
    <source>
        <dbReference type="EMBL" id="MFC0710165.1"/>
    </source>
</evidence>
<name>A0ABV6SKV8_AZOPA</name>
<feature type="domain" description="3-dehydroquinate synthase C-terminal" evidence="7">
    <location>
        <begin position="191"/>
        <end position="335"/>
    </location>
</feature>
<gene>
    <name evidence="8" type="ORF">ACFFGX_11525</name>
</gene>